<keyword evidence="1 2" id="KW-0694">RNA-binding</keyword>
<dbReference type="InterPro" id="IPR050374">
    <property type="entry name" value="RRT5_SRSF_SR"/>
</dbReference>
<proteinExistence type="predicted"/>
<protein>
    <recommendedName>
        <fullName evidence="4">RRM domain-containing protein</fullName>
    </recommendedName>
</protein>
<feature type="compositionally biased region" description="Basic residues" evidence="3">
    <location>
        <begin position="822"/>
        <end position="833"/>
    </location>
</feature>
<dbReference type="SMART" id="SM00360">
    <property type="entry name" value="RRM"/>
    <property type="match status" value="5"/>
</dbReference>
<reference evidence="5" key="2">
    <citation type="journal article" date="2023" name="Infect Dis Poverty">
        <title>Chromosome-scale genome of the human blood fluke Schistosoma mekongi and its implications for public health.</title>
        <authorList>
            <person name="Zhou M."/>
            <person name="Xu L."/>
            <person name="Xu D."/>
            <person name="Chen W."/>
            <person name="Khan J."/>
            <person name="Hu Y."/>
            <person name="Huang H."/>
            <person name="Wei H."/>
            <person name="Zhang Y."/>
            <person name="Chusongsang P."/>
            <person name="Tanasarnprasert K."/>
            <person name="Hu X."/>
            <person name="Limpanont Y."/>
            <person name="Lv Z."/>
        </authorList>
    </citation>
    <scope>NUCLEOTIDE SEQUENCE</scope>
    <source>
        <strain evidence="5">LV_2022a</strain>
    </source>
</reference>
<dbReference type="Proteomes" id="UP001292079">
    <property type="component" value="Unassembled WGS sequence"/>
</dbReference>
<dbReference type="InterPro" id="IPR012677">
    <property type="entry name" value="Nucleotide-bd_a/b_plait_sf"/>
</dbReference>
<evidence type="ECO:0000256" key="1">
    <source>
        <dbReference type="ARBA" id="ARBA00022884"/>
    </source>
</evidence>
<dbReference type="InterPro" id="IPR035979">
    <property type="entry name" value="RBD_domain_sf"/>
</dbReference>
<evidence type="ECO:0000313" key="6">
    <source>
        <dbReference type="Proteomes" id="UP001292079"/>
    </source>
</evidence>
<dbReference type="AlphaFoldDB" id="A0AAE1ZHP2"/>
<dbReference type="SUPFAM" id="SSF54928">
    <property type="entry name" value="RNA-binding domain, RBD"/>
    <property type="match status" value="3"/>
</dbReference>
<feature type="region of interest" description="Disordered" evidence="3">
    <location>
        <begin position="754"/>
        <end position="848"/>
    </location>
</feature>
<dbReference type="GO" id="GO:0005737">
    <property type="term" value="C:cytoplasm"/>
    <property type="evidence" value="ECO:0007669"/>
    <property type="project" value="TreeGrafter"/>
</dbReference>
<evidence type="ECO:0000259" key="4">
    <source>
        <dbReference type="PROSITE" id="PS50102"/>
    </source>
</evidence>
<organism evidence="5 6">
    <name type="scientific">Schistosoma mekongi</name>
    <name type="common">Parasitic worm</name>
    <dbReference type="NCBI Taxonomy" id="38744"/>
    <lineage>
        <taxon>Eukaryota</taxon>
        <taxon>Metazoa</taxon>
        <taxon>Spiralia</taxon>
        <taxon>Lophotrochozoa</taxon>
        <taxon>Platyhelminthes</taxon>
        <taxon>Trematoda</taxon>
        <taxon>Digenea</taxon>
        <taxon>Strigeidida</taxon>
        <taxon>Schistosomatoidea</taxon>
        <taxon>Schistosomatidae</taxon>
        <taxon>Schistosoma</taxon>
    </lineage>
</organism>
<dbReference type="GO" id="GO:0003729">
    <property type="term" value="F:mRNA binding"/>
    <property type="evidence" value="ECO:0007669"/>
    <property type="project" value="TreeGrafter"/>
</dbReference>
<comment type="caution">
    <text evidence="5">The sequence shown here is derived from an EMBL/GenBank/DDBJ whole genome shotgun (WGS) entry which is preliminary data.</text>
</comment>
<evidence type="ECO:0000313" key="5">
    <source>
        <dbReference type="EMBL" id="KAK4474486.1"/>
    </source>
</evidence>
<evidence type="ECO:0000256" key="3">
    <source>
        <dbReference type="SAM" id="MobiDB-lite"/>
    </source>
</evidence>
<dbReference type="Gene3D" id="3.30.70.330">
    <property type="match status" value="2"/>
</dbReference>
<dbReference type="Pfam" id="PF00076">
    <property type="entry name" value="RRM_1"/>
    <property type="match status" value="1"/>
</dbReference>
<evidence type="ECO:0000256" key="2">
    <source>
        <dbReference type="PROSITE-ProRule" id="PRU00176"/>
    </source>
</evidence>
<feature type="region of interest" description="Disordered" evidence="3">
    <location>
        <begin position="414"/>
        <end position="440"/>
    </location>
</feature>
<keyword evidence="6" id="KW-1185">Reference proteome</keyword>
<dbReference type="InterPro" id="IPR000504">
    <property type="entry name" value="RRM_dom"/>
</dbReference>
<dbReference type="PANTHER" id="PTHR23003">
    <property type="entry name" value="RNA RECOGNITION MOTIF RRM DOMAIN CONTAINING PROTEIN"/>
    <property type="match status" value="1"/>
</dbReference>
<sequence length="848" mass="96217">MRPKSIDCLSTEVSESGMDFDKSHQTWNFKKGNFKDQISNHKSKKKLLKNSVSNIGELTNGIPKLLITSLPCRMSTTALKDIFPTVVNLKMRKTAGSKHALLDFSCNKDYLDAVNRLKSIEFDGVKPNYRAVVGHTENVIQSNLSKQFVNNNPNCLILRNLPYSLTATEIKEHFPLADRIHLDVNKFGIFNGSCILVMKSKEDLEIVLNKCKHKYINNRLVRVNLQCESKLESSKHVDSTNIGYGLKLKEVPNIIEDEHIKALFPQTSLIGLSSRIFQDSNTRNVFIFFKKNSHRKSALKMFKNEVVMGYPISCRLWVPTNRRHKSQTTNINMGVNNTVSNNKIPKSNEFRKNEKKLNLNECRNASSSSSSSIPKKIVFDSEMESTNSSDSLKLSKKSKNHKFKRRLITDEGGIEESVQRNSKRTKQESMPYTSIKKAKPKQISSLQSHLSLDTKPEEFDHLVPMKTAEQPGSIVGDHHSVNNRKCLSMLITGLPNHINYSVLKDAIPSATRLQLVKKYGKRIAFANFSDMNGYSDAVSRLEGLEFDGIKPSFKQVVRRPKTLNKKLEDRDLRLTIQNLPFSVTAAELADEFPTAKSIIMNTRKDGTSKGSCLLEFECHSDLQVVLDVCQNKEIGGRRVRALVGTHFHLKSESSTLTDSNEKQPHTFSIKIIKLSAAIEDDQLRQQFLPGSIVEYRSVPIGNSSSRNVFVTLKDTKPNRLVVTKLRKKGIMEHHLRIFSWPEEEKLEKMQSKITNTSLEDGETIVSGPDNKNKKRKTDKIETSLRNNKLSASDSAKKCKLKKSKYEDMDAGMTDLHSLQRPSQKKKFRSKTKNHVGDNTKHIVFDHDK</sequence>
<feature type="compositionally biased region" description="Basic and acidic residues" evidence="3">
    <location>
        <begin position="834"/>
        <end position="848"/>
    </location>
</feature>
<accession>A0AAE1ZHP2</accession>
<dbReference type="EMBL" id="JALJAT010000001">
    <property type="protein sequence ID" value="KAK4474486.1"/>
    <property type="molecule type" value="Genomic_DNA"/>
</dbReference>
<reference evidence="5" key="1">
    <citation type="submission" date="2022-04" db="EMBL/GenBank/DDBJ databases">
        <authorList>
            <person name="Xu L."/>
            <person name="Lv Z."/>
        </authorList>
    </citation>
    <scope>NUCLEOTIDE SEQUENCE</scope>
    <source>
        <strain evidence="5">LV_2022a</strain>
    </source>
</reference>
<gene>
    <name evidence="5" type="ORF">MN116_001636</name>
</gene>
<name>A0AAE1ZHP2_SCHME</name>
<feature type="domain" description="RRM" evidence="4">
    <location>
        <begin position="572"/>
        <end position="646"/>
    </location>
</feature>
<dbReference type="PROSITE" id="PS50102">
    <property type="entry name" value="RRM"/>
    <property type="match status" value="1"/>
</dbReference>
<dbReference type="GO" id="GO:0005634">
    <property type="term" value="C:nucleus"/>
    <property type="evidence" value="ECO:0007669"/>
    <property type="project" value="TreeGrafter"/>
</dbReference>